<evidence type="ECO:0000256" key="2">
    <source>
        <dbReference type="ARBA" id="ARBA00022679"/>
    </source>
</evidence>
<reference evidence="4 5" key="1">
    <citation type="submission" date="2017-03" db="EMBL/GenBank/DDBJ databases">
        <title>Genome sequence of Paracoccus contaminans isolated from a water microcosm.</title>
        <authorList>
            <person name="Aurass P."/>
            <person name="Karste S."/>
            <person name="Trost E."/>
            <person name="Glaeser S.P."/>
            <person name="Kaempfer P."/>
            <person name="Flieger A."/>
        </authorList>
    </citation>
    <scope>NUCLEOTIDE SEQUENCE [LARGE SCALE GENOMIC DNA]</scope>
    <source>
        <strain evidence="5">RKI 16-01929T\LMG 29738T\CCM 8701T\CIP 111112T</strain>
    </source>
</reference>
<dbReference type="Proteomes" id="UP000193017">
    <property type="component" value="Chromosome"/>
</dbReference>
<dbReference type="CDD" id="cd04194">
    <property type="entry name" value="GT8_A4GalT_like"/>
    <property type="match status" value="1"/>
</dbReference>
<proteinExistence type="predicted"/>
<dbReference type="GO" id="GO:0016757">
    <property type="term" value="F:glycosyltransferase activity"/>
    <property type="evidence" value="ECO:0007669"/>
    <property type="project" value="UniProtKB-KW"/>
</dbReference>
<dbReference type="Gene3D" id="3.90.550.10">
    <property type="entry name" value="Spore Coat Polysaccharide Biosynthesis Protein SpsA, Chain A"/>
    <property type="match status" value="1"/>
</dbReference>
<dbReference type="SUPFAM" id="SSF53448">
    <property type="entry name" value="Nucleotide-diphospho-sugar transferases"/>
    <property type="match status" value="1"/>
</dbReference>
<sequence>MGWHRRGQQGMTLHIVTGSDDNYVAGVLVLIASAAFHNPGTRFTVLDLGISPANRARLDALGARIGCAVRRIEVPADAFDHVPVRRAHLTRGTFLRLLIPQLMPDADRVLYMDCDMVVLGDLSWLADLPLGTDLFAAVPCPSPTQSALDATGVAAGHYVNAGLLLMNLPVWRAEGTAERCLARLAGEEQPVLSGDEAALNLLGRGRVTLLPAGMNVYSDPAAYAASGTPPGDMRVVHYVVNNKPWNGPMPLGRLWWFHAGRIADLLPPATPATLRARLRRANRARRTAMGLMLGRRKYRVRRDVARIAERMADAYLARWQGQGGPADHARGPGVSGR</sequence>
<dbReference type="EMBL" id="CP020612">
    <property type="protein sequence ID" value="ARJ69909.1"/>
    <property type="molecule type" value="Genomic_DNA"/>
</dbReference>
<dbReference type="KEGG" id="pcon:B0A89_10000"/>
<evidence type="ECO:0000313" key="4">
    <source>
        <dbReference type="EMBL" id="ARJ69909.1"/>
    </source>
</evidence>
<accession>A0A1W6CYP8</accession>
<keyword evidence="1" id="KW-0328">Glycosyltransferase</keyword>
<dbReference type="InterPro" id="IPR029044">
    <property type="entry name" value="Nucleotide-diphossugar_trans"/>
</dbReference>
<name>A0A1W6CYP8_9RHOB</name>
<evidence type="ECO:0008006" key="6">
    <source>
        <dbReference type="Google" id="ProtNLM"/>
    </source>
</evidence>
<dbReference type="AlphaFoldDB" id="A0A1W6CYP8"/>
<dbReference type="Pfam" id="PF01501">
    <property type="entry name" value="Glyco_transf_8"/>
    <property type="match status" value="1"/>
</dbReference>
<gene>
    <name evidence="4" type="ORF">B0A89_10000</name>
</gene>
<dbReference type="InterPro" id="IPR002495">
    <property type="entry name" value="Glyco_trans_8"/>
</dbReference>
<evidence type="ECO:0000313" key="5">
    <source>
        <dbReference type="Proteomes" id="UP000193017"/>
    </source>
</evidence>
<dbReference type="STRING" id="1945662.B0A89_10000"/>
<evidence type="ECO:0000256" key="3">
    <source>
        <dbReference type="ARBA" id="ARBA00022723"/>
    </source>
</evidence>
<dbReference type="PANTHER" id="PTHR13778:SF47">
    <property type="entry name" value="LIPOPOLYSACCHARIDE 1,3-GALACTOSYLTRANSFERASE"/>
    <property type="match status" value="1"/>
</dbReference>
<dbReference type="PANTHER" id="PTHR13778">
    <property type="entry name" value="GLYCOSYLTRANSFERASE 8 DOMAIN-CONTAINING PROTEIN"/>
    <property type="match status" value="1"/>
</dbReference>
<keyword evidence="3" id="KW-0479">Metal-binding</keyword>
<keyword evidence="5" id="KW-1185">Reference proteome</keyword>
<dbReference type="OrthoDB" id="5672604at2"/>
<organism evidence="4 5">
    <name type="scientific">Paracoccus contaminans</name>
    <dbReference type="NCBI Taxonomy" id="1945662"/>
    <lineage>
        <taxon>Bacteria</taxon>
        <taxon>Pseudomonadati</taxon>
        <taxon>Pseudomonadota</taxon>
        <taxon>Alphaproteobacteria</taxon>
        <taxon>Rhodobacterales</taxon>
        <taxon>Paracoccaceae</taxon>
        <taxon>Paracoccus</taxon>
    </lineage>
</organism>
<protein>
    <recommendedName>
        <fullName evidence="6">Glycosyl transferase</fullName>
    </recommendedName>
</protein>
<evidence type="ECO:0000256" key="1">
    <source>
        <dbReference type="ARBA" id="ARBA00022676"/>
    </source>
</evidence>
<dbReference type="GO" id="GO:0046872">
    <property type="term" value="F:metal ion binding"/>
    <property type="evidence" value="ECO:0007669"/>
    <property type="project" value="UniProtKB-KW"/>
</dbReference>
<dbReference type="InterPro" id="IPR050748">
    <property type="entry name" value="Glycosyltrans_8_dom-fam"/>
</dbReference>
<keyword evidence="2" id="KW-0808">Transferase</keyword>